<reference evidence="1 2" key="1">
    <citation type="submission" date="2017-11" db="EMBL/GenBank/DDBJ databases">
        <title>Complete genome sequence of Streptomyces lavendulae subsp. lavendulae CCM 3239 (formerly 'Streptomyces aureofaciens CCM 3239'), the producer of the angucycline-type antibiotic auricin.</title>
        <authorList>
            <person name="Busche T."/>
            <person name="Novakova R."/>
            <person name="Al'Dilaimi A."/>
            <person name="Homerova D."/>
            <person name="Feckova L."/>
            <person name="Rezuchova B."/>
            <person name="Mingyar E."/>
            <person name="Csolleiova D."/>
            <person name="Bekeova C."/>
            <person name="Winkler A."/>
            <person name="Sevcikova B."/>
            <person name="Kalinowski J."/>
            <person name="Kormanec J."/>
            <person name="Ruckert C."/>
        </authorList>
    </citation>
    <scope>NUCLEOTIDE SEQUENCE [LARGE SCALE GENOMIC DNA]</scope>
    <source>
        <strain evidence="1 2">CCM 3239</strain>
    </source>
</reference>
<evidence type="ECO:0000313" key="1">
    <source>
        <dbReference type="EMBL" id="ATZ22468.1"/>
    </source>
</evidence>
<dbReference type="EMBL" id="CP024985">
    <property type="protein sequence ID" value="ATZ22468.1"/>
    <property type="molecule type" value="Genomic_DNA"/>
</dbReference>
<sequence length="165" mass="17564">MGDHGGRAPTPEPSPATGPCSPFRWRTDWACTSSENAGDDAGVHYLITHPDWEHAEFLARDDGHWRGPGLSWPELIGAADNGLPGGTTTDPDTRLLLLLPALGDADLTPRQGAAPLGSTPFHGDRSPEDCRPGACRATPRATATCPRRAEYTTWLAALTTDSPPF</sequence>
<organism evidence="1 2">
    <name type="scientific">Streptomyces lavendulae subsp. lavendulae</name>
    <dbReference type="NCBI Taxonomy" id="58340"/>
    <lineage>
        <taxon>Bacteria</taxon>
        <taxon>Bacillati</taxon>
        <taxon>Actinomycetota</taxon>
        <taxon>Actinomycetes</taxon>
        <taxon>Kitasatosporales</taxon>
        <taxon>Streptomycetaceae</taxon>
        <taxon>Streptomyces</taxon>
    </lineage>
</organism>
<dbReference type="RefSeq" id="WP_051841282.1">
    <property type="nucleotide sequence ID" value="NZ_CP024985.1"/>
</dbReference>
<gene>
    <name evidence="1" type="ORF">SLAV_02725</name>
</gene>
<protein>
    <submittedName>
        <fullName evidence="1">Uncharacterized protein</fullName>
    </submittedName>
</protein>
<proteinExistence type="predicted"/>
<dbReference type="AlphaFoldDB" id="A0A2K8P7L3"/>
<dbReference type="GeneID" id="49381709"/>
<name>A0A2K8P7L3_STRLA</name>
<keyword evidence="2" id="KW-1185">Reference proteome</keyword>
<dbReference type="OrthoDB" id="3295168at2"/>
<dbReference type="Proteomes" id="UP000231791">
    <property type="component" value="Chromosome"/>
</dbReference>
<dbReference type="KEGG" id="slx:SLAV_02725"/>
<accession>A0A2K8P7L3</accession>
<evidence type="ECO:0000313" key="2">
    <source>
        <dbReference type="Proteomes" id="UP000231791"/>
    </source>
</evidence>